<keyword evidence="5 10" id="KW-0321">Glycogen metabolism</keyword>
<dbReference type="GO" id="GO:0005978">
    <property type="term" value="P:glycogen biosynthetic process"/>
    <property type="evidence" value="ECO:0007669"/>
    <property type="project" value="UniProtKB-UniRule"/>
</dbReference>
<dbReference type="HOGENOM" id="CLU_004245_3_2_6"/>
<feature type="active site" description="Nucleophile" evidence="10 11">
    <location>
        <position position="488"/>
    </location>
</feature>
<evidence type="ECO:0000256" key="2">
    <source>
        <dbReference type="ARBA" id="ARBA00002953"/>
    </source>
</evidence>
<proteinExistence type="inferred from homology"/>
<dbReference type="CDD" id="cd02855">
    <property type="entry name" value="E_set_GBE_prok_N"/>
    <property type="match status" value="1"/>
</dbReference>
<dbReference type="AlphaFoldDB" id="H8GK53"/>
<comment type="similarity">
    <text evidence="4 10">Belongs to the glycosyl hydrolase 13 family. GlgB subfamily.</text>
</comment>
<dbReference type="InterPro" id="IPR044143">
    <property type="entry name" value="GlgB_N_E_set_prok"/>
</dbReference>
<dbReference type="CDD" id="cd11322">
    <property type="entry name" value="AmyAc_Glg_BE"/>
    <property type="match status" value="1"/>
</dbReference>
<keyword evidence="8 10" id="KW-0320">Glycogen biosynthesis</keyword>
<sequence>MTKRSKTLQDTDALKTQLLHPATPSPSSVEAEQNKAAEKQNVSKTAAMISPEQSSASVKQIAAESSGSSKTAHITSPKIHSLAESYHPLDDEYLKIANARHHDPFSILGRHSKNGGIEVKVFMPHAESVHFSHNGKALERIPGSDFFIYQAEEDDLPAHYRLAWKDKNGYSHENFDAYDFGAQTPEFDLHLFGEGKHWHIYQKLGAHLHQVDGISGIQFAVWAPNASRLSVVGDFNRWDGRCHPMRCLGSSGVWEIFIPDLKAGSLYKFEILNRFTNEILVKSDPYGQYFEFRPNTSSIVIKEKTYQWRDHQWMMQRTAHNWLHEPMSIYEVHLGSWRRDNQGNFLSYRQLAVQLVDYVKQMGYTHIELLPVTEHPLDLSWGYQTTGYFAPTSRHGSPDDFRFFVDTCHQNDIGIILDWVPAHFPKDNFALARFDGSALYEHEDPRKGEHRDWGTLIYNYGRNEVKNFLLSSAVYWLEEFHLDGLRVDAVASMLYLDYSRERNDWIPNMYGGNENLEAIDFLRELNTVTHQQHPGTVIMAEESTAWPQVTRPTWTGGLGFSMKWNMGWMHDVLSYMSKDPIHRMHHHDQLTFGLLYAFTENFVLPFSHDEVVHGKGALVNKMPGDEWQRFANLRLLFTFMFTYPGKKLMFMGCEFGQGTEWSVSRALDWYVLDYAHHRGIQTLVRDLNRLYKTHPALFKHDFEHLGFEWVDCHDIQQSIISYRRKSDLEDLVIVLNFTPVPREHYRIGVPAEGVYTEIFNSDSHYYDGSNIGNGAVMSEPIPWMNLPHSLTLTLPPLGALILKQ</sequence>
<dbReference type="InterPro" id="IPR013783">
    <property type="entry name" value="Ig-like_fold"/>
</dbReference>
<feature type="region of interest" description="Disordered" evidence="12">
    <location>
        <begin position="1"/>
        <end position="57"/>
    </location>
</feature>
<dbReference type="GO" id="GO:0043169">
    <property type="term" value="F:cation binding"/>
    <property type="evidence" value="ECO:0007669"/>
    <property type="project" value="InterPro"/>
</dbReference>
<dbReference type="SUPFAM" id="SSF51011">
    <property type="entry name" value="Glycosyl hydrolase domain"/>
    <property type="match status" value="1"/>
</dbReference>
<dbReference type="HAMAP" id="MF_00685">
    <property type="entry name" value="GlgB"/>
    <property type="match status" value="1"/>
</dbReference>
<evidence type="ECO:0000256" key="6">
    <source>
        <dbReference type="ARBA" id="ARBA00022676"/>
    </source>
</evidence>
<dbReference type="GO" id="GO:0004553">
    <property type="term" value="F:hydrolase activity, hydrolyzing O-glycosyl compounds"/>
    <property type="evidence" value="ECO:0007669"/>
    <property type="project" value="InterPro"/>
</dbReference>
<keyword evidence="6 10" id="KW-0328">Glycosyltransferase</keyword>
<evidence type="ECO:0000256" key="11">
    <source>
        <dbReference type="PIRSR" id="PIRSR000463-1"/>
    </source>
</evidence>
<evidence type="ECO:0000256" key="3">
    <source>
        <dbReference type="ARBA" id="ARBA00004964"/>
    </source>
</evidence>
<dbReference type="PIRSF" id="PIRSF000463">
    <property type="entry name" value="GlgB"/>
    <property type="match status" value="1"/>
</dbReference>
<keyword evidence="7 10" id="KW-0808">Transferase</keyword>
<keyword evidence="9 10" id="KW-0119">Carbohydrate metabolism</keyword>
<dbReference type="SUPFAM" id="SSF51445">
    <property type="entry name" value="(Trans)glycosidases"/>
    <property type="match status" value="1"/>
</dbReference>
<dbReference type="InterPro" id="IPR037439">
    <property type="entry name" value="Branching_enzy"/>
</dbReference>
<dbReference type="GO" id="GO:0003844">
    <property type="term" value="F:1,4-alpha-glucan branching enzyme activity"/>
    <property type="evidence" value="ECO:0007669"/>
    <property type="project" value="UniProtKB-UniRule"/>
</dbReference>
<dbReference type="Pfam" id="PF02922">
    <property type="entry name" value="CBM_48"/>
    <property type="match status" value="1"/>
</dbReference>
<evidence type="ECO:0000256" key="8">
    <source>
        <dbReference type="ARBA" id="ARBA00023056"/>
    </source>
</evidence>
<dbReference type="InterPro" id="IPR006047">
    <property type="entry name" value="GH13_cat_dom"/>
</dbReference>
<dbReference type="InterPro" id="IPR014756">
    <property type="entry name" value="Ig_E-set"/>
</dbReference>
<dbReference type="FunFam" id="3.20.20.80:FF:000003">
    <property type="entry name" value="1,4-alpha-glucan branching enzyme GlgB"/>
    <property type="match status" value="1"/>
</dbReference>
<dbReference type="NCBIfam" id="NF003811">
    <property type="entry name" value="PRK05402.1"/>
    <property type="match status" value="1"/>
</dbReference>
<comment type="function">
    <text evidence="2 10">Catalyzes the formation of the alpha-1,6-glucosidic linkages in glycogen by scission of a 1,4-alpha-linked oligosaccharide from growing alpha-1,4-glucan chains and the subsequent attachment of the oligosaccharide to the alpha-1,6 position.</text>
</comment>
<evidence type="ECO:0000256" key="4">
    <source>
        <dbReference type="ARBA" id="ARBA00009000"/>
    </source>
</evidence>
<dbReference type="PANTHER" id="PTHR43651">
    <property type="entry name" value="1,4-ALPHA-GLUCAN-BRANCHING ENZYME"/>
    <property type="match status" value="1"/>
</dbReference>
<dbReference type="Gene3D" id="2.60.40.10">
    <property type="entry name" value="Immunoglobulins"/>
    <property type="match status" value="1"/>
</dbReference>
<dbReference type="NCBIfam" id="TIGR01515">
    <property type="entry name" value="branching_enzym"/>
    <property type="match status" value="1"/>
</dbReference>
<dbReference type="FunFam" id="2.60.40.1180:FF:000002">
    <property type="entry name" value="1,4-alpha-glucan branching enzyme GlgB"/>
    <property type="match status" value="1"/>
</dbReference>
<dbReference type="SUPFAM" id="SSF81296">
    <property type="entry name" value="E set domains"/>
    <property type="match status" value="1"/>
</dbReference>
<evidence type="ECO:0000256" key="9">
    <source>
        <dbReference type="ARBA" id="ARBA00023277"/>
    </source>
</evidence>
<dbReference type="Pfam" id="PF22019">
    <property type="entry name" value="GlgB_N"/>
    <property type="match status" value="1"/>
</dbReference>
<dbReference type="EC" id="2.4.1.18" evidence="10"/>
<dbReference type="InterPro" id="IPR006407">
    <property type="entry name" value="GlgB"/>
</dbReference>
<dbReference type="InterPro" id="IPR013780">
    <property type="entry name" value="Glyco_hydro_b"/>
</dbReference>
<dbReference type="PANTHER" id="PTHR43651:SF3">
    <property type="entry name" value="1,4-ALPHA-GLUCAN-BRANCHING ENZYME"/>
    <property type="match status" value="1"/>
</dbReference>
<dbReference type="InterPro" id="IPR054169">
    <property type="entry name" value="GlgB_N"/>
</dbReference>
<protein>
    <recommendedName>
        <fullName evidence="10">1,4-alpha-glucan branching enzyme GlgB</fullName>
        <ecNumber evidence="10">2.4.1.18</ecNumber>
    </recommendedName>
    <alternativeName>
        <fullName evidence="10">1,4-alpha-D-glucan:1,4-alpha-D-glucan 6-glucosyl-transferase</fullName>
    </alternativeName>
    <alternativeName>
        <fullName evidence="10">Alpha-(1-&gt;4)-glucan branching enzyme</fullName>
    </alternativeName>
    <alternativeName>
        <fullName evidence="10">Glycogen branching enzyme</fullName>
        <shortName evidence="10">BE</shortName>
    </alternativeName>
</protein>
<dbReference type="SMART" id="SM00642">
    <property type="entry name" value="Aamy"/>
    <property type="match status" value="1"/>
</dbReference>
<accession>H8GK53</accession>
<reference evidence="14 15" key="1">
    <citation type="journal article" date="2013" name="Genome Announc.">
        <title>Genome Sequence of the Obligate Gammaproteobacterial Methanotroph Methylomicrobium album Strain BG8.</title>
        <authorList>
            <person name="Kits K.D."/>
            <person name="Kalyuzhnaya M.G."/>
            <person name="Klotz M.G."/>
            <person name="Jetten M.S."/>
            <person name="Op den Camp H.J."/>
            <person name="Vuilleumier S."/>
            <person name="Bringel F."/>
            <person name="Dispirito A.A."/>
            <person name="Murrell J.C."/>
            <person name="Bruce D."/>
            <person name="Cheng J.F."/>
            <person name="Copeland A."/>
            <person name="Goodwin L."/>
            <person name="Hauser L."/>
            <person name="Lajus A."/>
            <person name="Land M.L."/>
            <person name="Lapidus A."/>
            <person name="Lucas S."/>
            <person name="Medigue C."/>
            <person name="Pitluck S."/>
            <person name="Woyke T."/>
            <person name="Zeytun A."/>
            <person name="Stein L.Y."/>
        </authorList>
    </citation>
    <scope>NUCLEOTIDE SEQUENCE [LARGE SCALE GENOMIC DNA]</scope>
    <source>
        <strain evidence="14 15">BG8</strain>
    </source>
</reference>
<comment type="catalytic activity">
    <reaction evidence="1 10">
        <text>Transfers a segment of a (1-&gt;4)-alpha-D-glucan chain to a primary hydroxy group in a similar glucan chain.</text>
        <dbReference type="EC" id="2.4.1.18"/>
    </reaction>
</comment>
<dbReference type="InterPro" id="IPR004193">
    <property type="entry name" value="Glyco_hydro_13_N"/>
</dbReference>
<evidence type="ECO:0000256" key="7">
    <source>
        <dbReference type="ARBA" id="ARBA00022679"/>
    </source>
</evidence>
<evidence type="ECO:0000256" key="12">
    <source>
        <dbReference type="SAM" id="MobiDB-lite"/>
    </source>
</evidence>
<dbReference type="UniPathway" id="UPA00164"/>
<dbReference type="InterPro" id="IPR006048">
    <property type="entry name" value="A-amylase/branching_C"/>
</dbReference>
<dbReference type="NCBIfam" id="NF008967">
    <property type="entry name" value="PRK12313.1"/>
    <property type="match status" value="1"/>
</dbReference>
<evidence type="ECO:0000256" key="5">
    <source>
        <dbReference type="ARBA" id="ARBA00022600"/>
    </source>
</evidence>
<comment type="subunit">
    <text evidence="10">Monomer.</text>
</comment>
<evidence type="ECO:0000313" key="15">
    <source>
        <dbReference type="Proteomes" id="UP000005090"/>
    </source>
</evidence>
<dbReference type="FunFam" id="2.60.40.10:FF:000169">
    <property type="entry name" value="1,4-alpha-glucan branching enzyme GlgB"/>
    <property type="match status" value="1"/>
</dbReference>
<organism evidence="14 15">
    <name type="scientific">Methylomicrobium album BG8</name>
    <dbReference type="NCBI Taxonomy" id="686340"/>
    <lineage>
        <taxon>Bacteria</taxon>
        <taxon>Pseudomonadati</taxon>
        <taxon>Pseudomonadota</taxon>
        <taxon>Gammaproteobacteria</taxon>
        <taxon>Methylococcales</taxon>
        <taxon>Methylococcaceae</taxon>
        <taxon>Methylomicrobium</taxon>
    </lineage>
</organism>
<name>H8GK53_METAL</name>
<dbReference type="Pfam" id="PF02806">
    <property type="entry name" value="Alpha-amylase_C"/>
    <property type="match status" value="1"/>
</dbReference>
<dbReference type="eggNOG" id="COG0296">
    <property type="taxonomic scope" value="Bacteria"/>
</dbReference>
<evidence type="ECO:0000256" key="10">
    <source>
        <dbReference type="HAMAP-Rule" id="MF_00685"/>
    </source>
</evidence>
<evidence type="ECO:0000259" key="13">
    <source>
        <dbReference type="SMART" id="SM00642"/>
    </source>
</evidence>
<feature type="active site" description="Proton donor" evidence="10 11">
    <location>
        <position position="541"/>
    </location>
</feature>
<gene>
    <name evidence="10" type="primary">glgB</name>
    <name evidence="14" type="ORF">Metal_1391</name>
</gene>
<evidence type="ECO:0000256" key="1">
    <source>
        <dbReference type="ARBA" id="ARBA00000826"/>
    </source>
</evidence>
<evidence type="ECO:0000313" key="14">
    <source>
        <dbReference type="EMBL" id="EIC29177.1"/>
    </source>
</evidence>
<comment type="pathway">
    <text evidence="3 10">Glycan biosynthesis; glycogen biosynthesis.</text>
</comment>
<dbReference type="STRING" id="686340.Metal_1391"/>
<dbReference type="Proteomes" id="UP000005090">
    <property type="component" value="Chromosome"/>
</dbReference>
<dbReference type="EMBL" id="CM001475">
    <property type="protein sequence ID" value="EIC29177.1"/>
    <property type="molecule type" value="Genomic_DNA"/>
</dbReference>
<dbReference type="Gene3D" id="3.20.20.80">
    <property type="entry name" value="Glycosidases"/>
    <property type="match status" value="1"/>
</dbReference>
<dbReference type="Gene3D" id="2.60.40.1180">
    <property type="entry name" value="Golgi alpha-mannosidase II"/>
    <property type="match status" value="1"/>
</dbReference>
<dbReference type="InterPro" id="IPR017853">
    <property type="entry name" value="GH"/>
</dbReference>
<keyword evidence="15" id="KW-1185">Reference proteome</keyword>
<dbReference type="Pfam" id="PF00128">
    <property type="entry name" value="Alpha-amylase"/>
    <property type="match status" value="2"/>
</dbReference>
<feature type="domain" description="Glycosyl hydrolase family 13 catalytic" evidence="13">
    <location>
        <begin position="331"/>
        <end position="676"/>
    </location>
</feature>
<dbReference type="GO" id="GO:0005829">
    <property type="term" value="C:cytosol"/>
    <property type="evidence" value="ECO:0007669"/>
    <property type="project" value="TreeGrafter"/>
</dbReference>